<reference evidence="1 2" key="1">
    <citation type="submission" date="2016-09" db="EMBL/GenBank/DDBJ databases">
        <authorList>
            <person name="Capua I."/>
            <person name="De Benedictis P."/>
            <person name="Joannis T."/>
            <person name="Lombin L.H."/>
            <person name="Cattoli G."/>
        </authorList>
    </citation>
    <scope>NUCLEOTIDE SEQUENCE [LARGE SCALE GENOMIC DNA]</scope>
    <source>
        <strain evidence="1 2">NIO-1002</strain>
    </source>
</reference>
<dbReference type="EMBL" id="FMYG01000010">
    <property type="protein sequence ID" value="SDD00903.1"/>
    <property type="molecule type" value="Genomic_DNA"/>
</dbReference>
<protein>
    <submittedName>
        <fullName evidence="1">Uncharacterized protein</fullName>
    </submittedName>
</protein>
<proteinExistence type="predicted"/>
<sequence>MRVSSRFVSGVLCTGLVLVTVGCTGSTENPFDALCADPVVVKCDPVDGPLSITVDAAAANDAVQGFAGRVQDAVTQTQREITLRADDPSAVQLDPEVATTPKWQFTLQPGGTDDALAGVLQAAAVPGARGVYAGLGWPSAEAATLDDVEPLITALSSTTLFADGGTFTVPSLRERFRLVYVPAFTTLDGVRAVVSVARDHPDAEVLLEAPTAGPNQPTFYVAHLTPDEATELSARLSAPEMAAASVPGAPLEFVLTSLSEQGTDSLTGTFGGIAG</sequence>
<evidence type="ECO:0000313" key="2">
    <source>
        <dbReference type="Proteomes" id="UP000183203"/>
    </source>
</evidence>
<dbReference type="Proteomes" id="UP000183203">
    <property type="component" value="Unassembled WGS sequence"/>
</dbReference>
<dbReference type="AlphaFoldDB" id="A0A1G6R906"/>
<evidence type="ECO:0000313" key="1">
    <source>
        <dbReference type="EMBL" id="SDD00903.1"/>
    </source>
</evidence>
<dbReference type="OrthoDB" id="5072412at2"/>
<dbReference type="PROSITE" id="PS51257">
    <property type="entry name" value="PROKAR_LIPOPROTEIN"/>
    <property type="match status" value="1"/>
</dbReference>
<gene>
    <name evidence="1" type="ORF">SAMN05216418_0081</name>
</gene>
<organism evidence="1 2">
    <name type="scientific">Microbacterium enclense</name>
    <dbReference type="NCBI Taxonomy" id="993073"/>
    <lineage>
        <taxon>Bacteria</taxon>
        <taxon>Bacillati</taxon>
        <taxon>Actinomycetota</taxon>
        <taxon>Actinomycetes</taxon>
        <taxon>Micrococcales</taxon>
        <taxon>Microbacteriaceae</taxon>
        <taxon>Microbacterium</taxon>
    </lineage>
</organism>
<accession>A0A1G6R906</accession>
<dbReference type="RefSeq" id="WP_139168163.1">
    <property type="nucleotide sequence ID" value="NZ_FMYG01000010.1"/>
</dbReference>
<name>A0A1G6R906_9MICO</name>